<evidence type="ECO:0000259" key="10">
    <source>
        <dbReference type="PROSITE" id="PS50928"/>
    </source>
</evidence>
<keyword evidence="6" id="KW-0029">Amino-acid transport</keyword>
<comment type="caution">
    <text evidence="11">The sequence shown here is derived from an EMBL/GenBank/DDBJ whole genome shotgun (WGS) entry which is preliminary data.</text>
</comment>
<feature type="domain" description="ABC transmembrane type-1" evidence="10">
    <location>
        <begin position="70"/>
        <end position="264"/>
    </location>
</feature>
<keyword evidence="8 9" id="KW-0472">Membrane</keyword>
<protein>
    <submittedName>
        <fullName evidence="11">Polar amino acid transport system permease protein</fullName>
    </submittedName>
</protein>
<evidence type="ECO:0000313" key="11">
    <source>
        <dbReference type="EMBL" id="MBP1985746.1"/>
    </source>
</evidence>
<dbReference type="InterPro" id="IPR043429">
    <property type="entry name" value="ArtM/GltK/GlnP/TcyL/YhdX-like"/>
</dbReference>
<evidence type="ECO:0000256" key="1">
    <source>
        <dbReference type="ARBA" id="ARBA00004651"/>
    </source>
</evidence>
<keyword evidence="5 9" id="KW-0812">Transmembrane</keyword>
<dbReference type="RefSeq" id="WP_209489614.1">
    <property type="nucleotide sequence ID" value="NZ_JAGGLC010000001.1"/>
</dbReference>
<feature type="transmembrane region" description="Helical" evidence="9">
    <location>
        <begin position="242"/>
        <end position="266"/>
    </location>
</feature>
<feature type="transmembrane region" description="Helical" evidence="9">
    <location>
        <begin position="112"/>
        <end position="133"/>
    </location>
</feature>
<evidence type="ECO:0000256" key="4">
    <source>
        <dbReference type="ARBA" id="ARBA00022475"/>
    </source>
</evidence>
<dbReference type="PANTHER" id="PTHR30614">
    <property type="entry name" value="MEMBRANE COMPONENT OF AMINO ACID ABC TRANSPORTER"/>
    <property type="match status" value="1"/>
</dbReference>
<dbReference type="OrthoDB" id="60458at2157"/>
<keyword evidence="7 9" id="KW-1133">Transmembrane helix</keyword>
<dbReference type="GO" id="GO:0022857">
    <property type="term" value="F:transmembrane transporter activity"/>
    <property type="evidence" value="ECO:0007669"/>
    <property type="project" value="InterPro"/>
</dbReference>
<dbReference type="InterPro" id="IPR000515">
    <property type="entry name" value="MetI-like"/>
</dbReference>
<keyword evidence="3 9" id="KW-0813">Transport</keyword>
<proteinExistence type="inferred from homology"/>
<reference evidence="11" key="1">
    <citation type="submission" date="2021-03" db="EMBL/GenBank/DDBJ databases">
        <title>Genomic Encyclopedia of Type Strains, Phase IV (KMG-IV): sequencing the most valuable type-strain genomes for metagenomic binning, comparative biology and taxonomic classification.</title>
        <authorList>
            <person name="Goeker M."/>
        </authorList>
    </citation>
    <scope>NUCLEOTIDE SEQUENCE</scope>
    <source>
        <strain evidence="11">DSM 26232</strain>
    </source>
</reference>
<evidence type="ECO:0000256" key="7">
    <source>
        <dbReference type="ARBA" id="ARBA00022989"/>
    </source>
</evidence>
<dbReference type="CDD" id="cd06261">
    <property type="entry name" value="TM_PBP2"/>
    <property type="match status" value="1"/>
</dbReference>
<dbReference type="GO" id="GO:0043190">
    <property type="term" value="C:ATP-binding cassette (ABC) transporter complex"/>
    <property type="evidence" value="ECO:0007669"/>
    <property type="project" value="InterPro"/>
</dbReference>
<dbReference type="Proteomes" id="UP000823736">
    <property type="component" value="Unassembled WGS sequence"/>
</dbReference>
<evidence type="ECO:0000256" key="2">
    <source>
        <dbReference type="ARBA" id="ARBA00010072"/>
    </source>
</evidence>
<keyword evidence="12" id="KW-1185">Reference proteome</keyword>
<dbReference type="InterPro" id="IPR010065">
    <property type="entry name" value="AA_ABC_transptr_permease_3TM"/>
</dbReference>
<sequence length="279" mass="30058">MSETGTGGPIASDETFRRLGMAAALVVALSVGAFLALLFLSGHVIPGRQLINYGLLAELAQPSSDYYGAYINILQVFLLTAVMSVICGVFVGLGRISKTPLTAGIARLYVEFFRGTPFLFQIMAIYYGVPAFFEPGTFPLTNFTWPAAIVALTLNHAAYSGEALRGGIESLPTGQMEAARSLGMSYVQAMRNVVLPQAWRNAVPAVGNDLIILVKDTSLLSVIAFPELISQFQYTYSQQFEAWAPLVLVGVFYLTITVPLSALVNYAGEVADPSRRAEP</sequence>
<feature type="transmembrane region" description="Helical" evidence="9">
    <location>
        <begin position="21"/>
        <end position="46"/>
    </location>
</feature>
<organism evidence="11 12">
    <name type="scientific">Halolamina salifodinae</name>
    <dbReference type="NCBI Taxonomy" id="1202767"/>
    <lineage>
        <taxon>Archaea</taxon>
        <taxon>Methanobacteriati</taxon>
        <taxon>Methanobacteriota</taxon>
        <taxon>Stenosarchaea group</taxon>
        <taxon>Halobacteria</taxon>
        <taxon>Halobacteriales</taxon>
        <taxon>Haloferacaceae</taxon>
    </lineage>
</organism>
<evidence type="ECO:0000256" key="3">
    <source>
        <dbReference type="ARBA" id="ARBA00022448"/>
    </source>
</evidence>
<evidence type="ECO:0000256" key="8">
    <source>
        <dbReference type="ARBA" id="ARBA00023136"/>
    </source>
</evidence>
<dbReference type="SUPFAM" id="SSF161098">
    <property type="entry name" value="MetI-like"/>
    <property type="match status" value="1"/>
</dbReference>
<name>A0A8T4GSB9_9EURY</name>
<evidence type="ECO:0000313" key="12">
    <source>
        <dbReference type="Proteomes" id="UP000823736"/>
    </source>
</evidence>
<keyword evidence="4" id="KW-1003">Cell membrane</keyword>
<dbReference type="InterPro" id="IPR035906">
    <property type="entry name" value="MetI-like_sf"/>
</dbReference>
<comment type="subcellular location">
    <subcellularLocation>
        <location evidence="1 9">Cell membrane</location>
        <topology evidence="1 9">Multi-pass membrane protein</topology>
    </subcellularLocation>
</comment>
<accession>A0A8T4GSB9</accession>
<dbReference type="EMBL" id="JAGGLC010000001">
    <property type="protein sequence ID" value="MBP1985746.1"/>
    <property type="molecule type" value="Genomic_DNA"/>
</dbReference>
<dbReference type="AlphaFoldDB" id="A0A8T4GSB9"/>
<dbReference type="Gene3D" id="1.10.3720.10">
    <property type="entry name" value="MetI-like"/>
    <property type="match status" value="1"/>
</dbReference>
<evidence type="ECO:0000256" key="9">
    <source>
        <dbReference type="RuleBase" id="RU363032"/>
    </source>
</evidence>
<comment type="similarity">
    <text evidence="2">Belongs to the binding-protein-dependent transport system permease family. HisMQ subfamily.</text>
</comment>
<dbReference type="GO" id="GO:0006865">
    <property type="term" value="P:amino acid transport"/>
    <property type="evidence" value="ECO:0007669"/>
    <property type="project" value="UniProtKB-KW"/>
</dbReference>
<dbReference type="PROSITE" id="PS50928">
    <property type="entry name" value="ABC_TM1"/>
    <property type="match status" value="1"/>
</dbReference>
<evidence type="ECO:0000256" key="5">
    <source>
        <dbReference type="ARBA" id="ARBA00022692"/>
    </source>
</evidence>
<evidence type="ECO:0000256" key="6">
    <source>
        <dbReference type="ARBA" id="ARBA00022970"/>
    </source>
</evidence>
<dbReference type="Pfam" id="PF00528">
    <property type="entry name" value="BPD_transp_1"/>
    <property type="match status" value="1"/>
</dbReference>
<dbReference type="NCBIfam" id="TIGR01726">
    <property type="entry name" value="HEQRo_perm_3TM"/>
    <property type="match status" value="1"/>
</dbReference>
<gene>
    <name evidence="11" type="ORF">J2753_000219</name>
</gene>
<feature type="transmembrane region" description="Helical" evidence="9">
    <location>
        <begin position="66"/>
        <end position="91"/>
    </location>
</feature>
<dbReference type="PANTHER" id="PTHR30614:SF20">
    <property type="entry name" value="GLUTAMINE TRANSPORT SYSTEM PERMEASE PROTEIN GLNP"/>
    <property type="match status" value="1"/>
</dbReference>